<evidence type="ECO:0000256" key="7">
    <source>
        <dbReference type="SAM" id="Phobius"/>
    </source>
</evidence>
<evidence type="ECO:0000259" key="9">
    <source>
        <dbReference type="Pfam" id="PF25917"/>
    </source>
</evidence>
<dbReference type="PANTHER" id="PTHR30367:SF1">
    <property type="entry name" value="MULTIDRUG RESISTANCE PROTEIN MDTN"/>
    <property type="match status" value="1"/>
</dbReference>
<comment type="subcellular location">
    <subcellularLocation>
        <location evidence="1">Membrane</location>
        <topology evidence="1">Single-pass membrane protein</topology>
    </subcellularLocation>
</comment>
<sequence length="294" mass="32934">MGKLARIGLTLFVVVVAIVAGTWVWDHYLYSPWTRDGRIRADVVTIAPDVSGWVTDVNVKNNLLVRKGDPLFAIDDTRYRARFAESSARLAQERTGWDLAQHQYERRQRMADRQSISEESLEAYRIRAETAKASYQLAQAELYTARIDLERSKIVAPETGIVNNLTLRRGNYVSRGAPVLSLIQSDSFYVTGYFEETKLQMVHVGQKARITLLSGGKKLSGKVVSISRGIADSNTSSDSQMLPQVQQAFNWVRLAQRIPVDIALDPLPDDVIISAGMTVSIYLETDADRTPEDE</sequence>
<evidence type="ECO:0000256" key="3">
    <source>
        <dbReference type="ARBA" id="ARBA00022692"/>
    </source>
</evidence>
<proteinExistence type="inferred from homology"/>
<evidence type="ECO:0000256" key="1">
    <source>
        <dbReference type="ARBA" id="ARBA00004167"/>
    </source>
</evidence>
<dbReference type="InterPro" id="IPR058624">
    <property type="entry name" value="MdtA-like_HH"/>
</dbReference>
<feature type="transmembrane region" description="Helical" evidence="7">
    <location>
        <begin position="7"/>
        <end position="25"/>
    </location>
</feature>
<dbReference type="InterPro" id="IPR006143">
    <property type="entry name" value="RND_pump_MFP"/>
</dbReference>
<evidence type="ECO:0000259" key="8">
    <source>
        <dbReference type="Pfam" id="PF25876"/>
    </source>
</evidence>
<accession>A0ABS6AA41</accession>
<feature type="domain" description="p-hydroxybenzoic acid efflux pump subunit AaeA-like beta-barrel" evidence="10">
    <location>
        <begin position="187"/>
        <end position="282"/>
    </location>
</feature>
<evidence type="ECO:0000313" key="11">
    <source>
        <dbReference type="EMBL" id="MBU2875016.1"/>
    </source>
</evidence>
<gene>
    <name evidence="11" type="ORF">KO508_13490</name>
</gene>
<dbReference type="Proteomes" id="UP000753376">
    <property type="component" value="Unassembled WGS sequence"/>
</dbReference>
<evidence type="ECO:0000256" key="5">
    <source>
        <dbReference type="ARBA" id="ARBA00023054"/>
    </source>
</evidence>
<feature type="domain" description="Multidrug resistance protein MdtA-like barrel-sandwich hybrid" evidence="9">
    <location>
        <begin position="43"/>
        <end position="178"/>
    </location>
</feature>
<dbReference type="Pfam" id="PF25876">
    <property type="entry name" value="HH_MFP_RND"/>
    <property type="match status" value="1"/>
</dbReference>
<comment type="caution">
    <text evidence="11">The sequence shown here is derived from an EMBL/GenBank/DDBJ whole genome shotgun (WGS) entry which is preliminary data.</text>
</comment>
<dbReference type="PANTHER" id="PTHR30367">
    <property type="entry name" value="P-HYDROXYBENZOIC ACID EFFLUX PUMP SUBUNIT AAEA-RELATED"/>
    <property type="match status" value="1"/>
</dbReference>
<comment type="similarity">
    <text evidence="2">Belongs to the membrane fusion protein (MFP) (TC 8.A.1) family.</text>
</comment>
<keyword evidence="6 7" id="KW-0472">Membrane</keyword>
<dbReference type="Pfam" id="PF25963">
    <property type="entry name" value="Beta-barrel_AAEA"/>
    <property type="match status" value="1"/>
</dbReference>
<keyword evidence="3 7" id="KW-0812">Transmembrane</keyword>
<keyword evidence="12" id="KW-1185">Reference proteome</keyword>
<dbReference type="InterPro" id="IPR058625">
    <property type="entry name" value="MdtA-like_BSH"/>
</dbReference>
<protein>
    <submittedName>
        <fullName evidence="11">HlyD family secretion protein</fullName>
    </submittedName>
</protein>
<keyword evidence="5" id="KW-0175">Coiled coil</keyword>
<reference evidence="11 12" key="1">
    <citation type="submission" date="2021-05" db="EMBL/GenBank/DDBJ databases">
        <title>Draft genomes of bacteria isolated from model marine particles.</title>
        <authorList>
            <person name="Datta M.S."/>
            <person name="Schwartzman J.A."/>
            <person name="Enke T.N."/>
            <person name="Saavedra J."/>
            <person name="Cermak N."/>
            <person name="Cordero O.X."/>
        </authorList>
    </citation>
    <scope>NUCLEOTIDE SEQUENCE [LARGE SCALE GENOMIC DNA]</scope>
    <source>
        <strain evidence="11 12">D2M19</strain>
    </source>
</reference>
<keyword evidence="4 7" id="KW-1133">Transmembrane helix</keyword>
<dbReference type="RefSeq" id="WP_216008812.1">
    <property type="nucleotide sequence ID" value="NZ_JAHKPV010000019.1"/>
</dbReference>
<dbReference type="InterPro" id="IPR050393">
    <property type="entry name" value="MFP_Efflux_Pump"/>
</dbReference>
<evidence type="ECO:0000256" key="4">
    <source>
        <dbReference type="ARBA" id="ARBA00022989"/>
    </source>
</evidence>
<dbReference type="EMBL" id="JAHKPV010000019">
    <property type="protein sequence ID" value="MBU2875016.1"/>
    <property type="molecule type" value="Genomic_DNA"/>
</dbReference>
<name>A0ABS6AA41_9GAMM</name>
<organism evidence="11 12">
    <name type="scientific">Marinobacter salexigens</name>
    <dbReference type="NCBI Taxonomy" id="1925763"/>
    <lineage>
        <taxon>Bacteria</taxon>
        <taxon>Pseudomonadati</taxon>
        <taxon>Pseudomonadota</taxon>
        <taxon>Gammaproteobacteria</taxon>
        <taxon>Pseudomonadales</taxon>
        <taxon>Marinobacteraceae</taxon>
        <taxon>Marinobacter</taxon>
    </lineage>
</organism>
<evidence type="ECO:0000259" key="10">
    <source>
        <dbReference type="Pfam" id="PF25963"/>
    </source>
</evidence>
<feature type="domain" description="Multidrug resistance protein MdtA-like alpha-helical hairpin" evidence="8">
    <location>
        <begin position="85"/>
        <end position="150"/>
    </location>
</feature>
<evidence type="ECO:0000256" key="2">
    <source>
        <dbReference type="ARBA" id="ARBA00009477"/>
    </source>
</evidence>
<dbReference type="Pfam" id="PF25917">
    <property type="entry name" value="BSH_RND"/>
    <property type="match status" value="1"/>
</dbReference>
<evidence type="ECO:0000256" key="6">
    <source>
        <dbReference type="ARBA" id="ARBA00023136"/>
    </source>
</evidence>
<dbReference type="InterPro" id="IPR058634">
    <property type="entry name" value="AaeA-lik-b-barrel"/>
</dbReference>
<dbReference type="NCBIfam" id="TIGR01730">
    <property type="entry name" value="RND_mfp"/>
    <property type="match status" value="1"/>
</dbReference>
<evidence type="ECO:0000313" key="12">
    <source>
        <dbReference type="Proteomes" id="UP000753376"/>
    </source>
</evidence>